<dbReference type="EMBL" id="CP001812">
    <property type="protein sequence ID" value="ADL36185.1"/>
    <property type="molecule type" value="Genomic_DNA"/>
</dbReference>
<keyword evidence="2" id="KW-0614">Plasmid</keyword>
<name>E0S453_BUTPB</name>
<sequence>MHDFSQACRVKKLATYNFNKYLITPDEFVEDFYPHDEIMKQVDELFTSQRDQMDFIIPLLHYEPIHTTLATHMYNVASVAFFIAEQMGYSEKQIKEITLAGALHDIGKKFISTDVLDKTSKLSPAEIYAIHTHPKLGEFFVKEHYPKMSDDVLQAILMHHEKLDGNGYYQVKNENITSYARLISVADIFCAITETRTYHAAHSFEEGLSILTNEQGIDTQYIAPIKDQINLSIAI</sequence>
<evidence type="ECO:0000313" key="2">
    <source>
        <dbReference type="EMBL" id="ADL36185.1"/>
    </source>
</evidence>
<evidence type="ECO:0000313" key="3">
    <source>
        <dbReference type="Proteomes" id="UP000001299"/>
    </source>
</evidence>
<dbReference type="PANTHER" id="PTHR43155">
    <property type="entry name" value="CYCLIC DI-GMP PHOSPHODIESTERASE PA4108-RELATED"/>
    <property type="match status" value="1"/>
</dbReference>
<dbReference type="SUPFAM" id="SSF109604">
    <property type="entry name" value="HD-domain/PDEase-like"/>
    <property type="match status" value="1"/>
</dbReference>
<dbReference type="Proteomes" id="UP000001299">
    <property type="component" value="Plasmid pCY360"/>
</dbReference>
<accession>E0S453</accession>
<dbReference type="PANTHER" id="PTHR43155:SF2">
    <property type="entry name" value="CYCLIC DI-GMP PHOSPHODIESTERASE PA4108"/>
    <property type="match status" value="1"/>
</dbReference>
<dbReference type="InterPro" id="IPR037522">
    <property type="entry name" value="HD_GYP_dom"/>
</dbReference>
<dbReference type="RefSeq" id="WP_013282834.1">
    <property type="nucleotide sequence ID" value="NC_014389.1"/>
</dbReference>
<dbReference type="Pfam" id="PF13487">
    <property type="entry name" value="HD_5"/>
    <property type="match status" value="1"/>
</dbReference>
<dbReference type="HOGENOM" id="CLU_000445_92_3_9"/>
<dbReference type="CDD" id="cd00077">
    <property type="entry name" value="HDc"/>
    <property type="match status" value="1"/>
</dbReference>
<dbReference type="Gene3D" id="1.10.3210.10">
    <property type="entry name" value="Hypothetical protein af1432"/>
    <property type="match status" value="1"/>
</dbReference>
<reference evidence="2 3" key="1">
    <citation type="journal article" date="2010" name="PLoS ONE">
        <title>The glycobiome of the rumen bacterium Butyrivibrio proteoclasticus B316(T) highlights adaptation to a polysaccharide-rich environment.</title>
        <authorList>
            <person name="Kelly W.J."/>
            <person name="Leahy S.C."/>
            <person name="Altermann E."/>
            <person name="Yeoman C.J."/>
            <person name="Dunne J.C."/>
            <person name="Kong Z."/>
            <person name="Pacheco D.M."/>
            <person name="Li D."/>
            <person name="Noel S.J."/>
            <person name="Moon C.D."/>
            <person name="Cookson A.L."/>
            <person name="Attwood G.T."/>
        </authorList>
    </citation>
    <scope>NUCLEOTIDE SEQUENCE [LARGE SCALE GENOMIC DNA]</scope>
    <source>
        <strain evidence="3">ATCC 51982 / DSM 14932 / B316</strain>
        <plasmid evidence="3">Plasmid pCY360</plasmid>
    </source>
</reference>
<geneLocation type="plasmid" evidence="2 3">
    <name>pCY360</name>
</geneLocation>
<evidence type="ECO:0000259" key="1">
    <source>
        <dbReference type="PROSITE" id="PS51832"/>
    </source>
</evidence>
<gene>
    <name evidence="2" type="ordered locus">bpr_II248</name>
</gene>
<organism evidence="2 3">
    <name type="scientific">Butyrivibrio proteoclasticus (strain ATCC 51982 / DSM 14932 / B316)</name>
    <name type="common">Clostridium proteoclasticum</name>
    <dbReference type="NCBI Taxonomy" id="515622"/>
    <lineage>
        <taxon>Bacteria</taxon>
        <taxon>Bacillati</taxon>
        <taxon>Bacillota</taxon>
        <taxon>Clostridia</taxon>
        <taxon>Lachnospirales</taxon>
        <taxon>Lachnospiraceae</taxon>
        <taxon>Butyrivibrio</taxon>
    </lineage>
</organism>
<dbReference type="InterPro" id="IPR003607">
    <property type="entry name" value="HD/PDEase_dom"/>
</dbReference>
<dbReference type="KEGG" id="bpb:bpr_II248"/>
<feature type="domain" description="HD-GYP" evidence="1">
    <location>
        <begin position="48"/>
        <end position="235"/>
    </location>
</feature>
<proteinExistence type="predicted"/>
<protein>
    <submittedName>
        <fullName evidence="2">HD-GYP domain-containing protein</fullName>
    </submittedName>
</protein>
<dbReference type="SMART" id="SM00471">
    <property type="entry name" value="HDc"/>
    <property type="match status" value="1"/>
</dbReference>
<dbReference type="PROSITE" id="PS51832">
    <property type="entry name" value="HD_GYP"/>
    <property type="match status" value="1"/>
</dbReference>
<dbReference type="AlphaFoldDB" id="E0S453"/>
<keyword evidence="3" id="KW-1185">Reference proteome</keyword>